<dbReference type="AlphaFoldDB" id="A0A5K7SAW4"/>
<proteinExistence type="predicted"/>
<evidence type="ECO:0000313" key="2">
    <source>
        <dbReference type="Proteomes" id="UP001193389"/>
    </source>
</evidence>
<dbReference type="KEGG" id="anf:AQPE_2866"/>
<evidence type="ECO:0000313" key="1">
    <source>
        <dbReference type="EMBL" id="BBE18702.1"/>
    </source>
</evidence>
<keyword evidence="2" id="KW-1185">Reference proteome</keyword>
<dbReference type="Proteomes" id="UP001193389">
    <property type="component" value="Chromosome"/>
</dbReference>
<name>A0A5K7SAW4_9BACT</name>
<protein>
    <submittedName>
        <fullName evidence="1">Uncharacterized protein</fullName>
    </submittedName>
</protein>
<reference evidence="1" key="1">
    <citation type="journal article" date="2020" name="Int. J. Syst. Evol. Microbiol.">
        <title>Aquipluma nitroreducens gen. nov. sp. nov., a novel facultatively anaerobic bacterium isolated from a freshwater lake.</title>
        <authorList>
            <person name="Watanabe M."/>
            <person name="Kojima H."/>
            <person name="Fukui M."/>
        </authorList>
    </citation>
    <scope>NUCLEOTIDE SEQUENCE</scope>
    <source>
        <strain evidence="1">MeG22</strain>
    </source>
</reference>
<organism evidence="1 2">
    <name type="scientific">Aquipluma nitroreducens</name>
    <dbReference type="NCBI Taxonomy" id="2010828"/>
    <lineage>
        <taxon>Bacteria</taxon>
        <taxon>Pseudomonadati</taxon>
        <taxon>Bacteroidota</taxon>
        <taxon>Bacteroidia</taxon>
        <taxon>Marinilabiliales</taxon>
        <taxon>Prolixibacteraceae</taxon>
        <taxon>Aquipluma</taxon>
    </lineage>
</organism>
<sequence>MSCNEDFTSCNEYFAFTNDVYTFSNGYLTFSGDLMPKKQNDHAKIHRDCGNPSKKEQIASSYLLAMTGNGIN</sequence>
<dbReference type="EMBL" id="AP018694">
    <property type="protein sequence ID" value="BBE18702.1"/>
    <property type="molecule type" value="Genomic_DNA"/>
</dbReference>
<accession>A0A5K7SAW4</accession>
<gene>
    <name evidence="1" type="ORF">AQPE_2866</name>
</gene>